<dbReference type="Proteomes" id="UP000294558">
    <property type="component" value="Unassembled WGS sequence"/>
</dbReference>
<evidence type="ECO:0000313" key="2">
    <source>
        <dbReference type="EMBL" id="TDT15290.1"/>
    </source>
</evidence>
<keyword evidence="1" id="KW-0812">Transmembrane</keyword>
<reference evidence="2 3" key="1">
    <citation type="submission" date="2019-03" db="EMBL/GenBank/DDBJ databases">
        <title>Sequencing the genomes of 1000 actinobacteria strains.</title>
        <authorList>
            <person name="Klenk H.-P."/>
        </authorList>
    </citation>
    <scope>NUCLEOTIDE SEQUENCE [LARGE SCALE GENOMIC DNA]</scope>
    <source>
        <strain evidence="2 3">DSM 18936</strain>
    </source>
</reference>
<protein>
    <submittedName>
        <fullName evidence="2">Uncharacterized protein</fullName>
    </submittedName>
</protein>
<gene>
    <name evidence="2" type="ORF">BDK89_0856</name>
</gene>
<dbReference type="EMBL" id="SOAU01000001">
    <property type="protein sequence ID" value="TDT15290.1"/>
    <property type="molecule type" value="Genomic_DNA"/>
</dbReference>
<dbReference type="AlphaFoldDB" id="A0A4R7HX33"/>
<accession>A0A4R7HX33</accession>
<feature type="transmembrane region" description="Helical" evidence="1">
    <location>
        <begin position="35"/>
        <end position="56"/>
    </location>
</feature>
<evidence type="ECO:0000313" key="3">
    <source>
        <dbReference type="Proteomes" id="UP000294558"/>
    </source>
</evidence>
<name>A0A4R7HX33_9ACTN</name>
<proteinExistence type="predicted"/>
<keyword evidence="1" id="KW-0472">Membrane</keyword>
<evidence type="ECO:0000256" key="1">
    <source>
        <dbReference type="SAM" id="Phobius"/>
    </source>
</evidence>
<dbReference type="RefSeq" id="WP_133867753.1">
    <property type="nucleotide sequence ID" value="NZ_SOAU01000001.1"/>
</dbReference>
<comment type="caution">
    <text evidence="2">The sequence shown here is derived from an EMBL/GenBank/DDBJ whole genome shotgun (WGS) entry which is preliminary data.</text>
</comment>
<keyword evidence="3" id="KW-1185">Reference proteome</keyword>
<sequence length="641" mass="66519">MKLEEIARSSSTAVRTAVAPLERPPIGEAASRSALWRPVFAGAAVIIVIVGGLLVVNRGRDDVEPVTAPISLPVDVEVPKLGIESPAWIPVFATDGTQASEAEQFRFDYYGDDSDDTAFESDDLLVAWGDFGETGNGDPVDVRGVSGVIASGEDAGLDAGGTSLTWRETDGPWILLASHHADADRLLEIAEQLVVDPDAGPLPSSVALDLVASDAGAPFSTMRGMEPDSSTVVYEPADGSDRSLVLTTMRGSLAASVTAAEWWLDEPVEIELAGGTGYEFDWGPLYGGDEQQGGRLLMWAPSQGVVAQLLSAGADPSVERLDSLATTVVTVDERTWAELLRSESPPDADAASFDVLFGEGGGEIDDVTYGWAFGEIDGQLCVNVATGSGSSGSCQGMPETLPDGVAAATVDQGTSDRVANWLIMADPSVATLSVDDSSRMTIERIEASGWVWFIAVTVDVAMPTFTAMSTDGEPLGVVEPGVVAHDESAAPTPDPALADNPSATELGVDDMVVLTSGEDGGLAYWFGIDDGQLCVVTDGNAVSAGCQQPGDIVVFPTRQLADGTRTFAVLTDLPGCVAGTTVRGDISSMGSVTDGAGPMYEFIVGTGATADWEFGLMIGPDTVVLDLPPEGATSYPADLCP</sequence>
<keyword evidence="1" id="KW-1133">Transmembrane helix</keyword>
<organism evidence="2 3">
    <name type="scientific">Ilumatobacter fluminis</name>
    <dbReference type="NCBI Taxonomy" id="467091"/>
    <lineage>
        <taxon>Bacteria</taxon>
        <taxon>Bacillati</taxon>
        <taxon>Actinomycetota</taxon>
        <taxon>Acidimicrobiia</taxon>
        <taxon>Acidimicrobiales</taxon>
        <taxon>Ilumatobacteraceae</taxon>
        <taxon>Ilumatobacter</taxon>
    </lineage>
</organism>